<reference evidence="1 2" key="1">
    <citation type="submission" date="2018-08" db="EMBL/GenBank/DDBJ databases">
        <title>A genome reference for cultivated species of the human gut microbiota.</title>
        <authorList>
            <person name="Zou Y."/>
            <person name="Xue W."/>
            <person name="Luo G."/>
        </authorList>
    </citation>
    <scope>NUCLEOTIDE SEQUENCE [LARGE SCALE GENOMIC DNA]</scope>
    <source>
        <strain evidence="1 2">AM28-23</strain>
    </source>
</reference>
<dbReference type="Pfam" id="PF07873">
    <property type="entry name" value="YabP"/>
    <property type="match status" value="1"/>
</dbReference>
<gene>
    <name evidence="1" type="ORF">DW740_01010</name>
</gene>
<evidence type="ECO:0000313" key="2">
    <source>
        <dbReference type="Proteomes" id="UP000283745"/>
    </source>
</evidence>
<dbReference type="Proteomes" id="UP000283745">
    <property type="component" value="Unassembled WGS sequence"/>
</dbReference>
<dbReference type="InterPro" id="IPR022476">
    <property type="entry name" value="Spore_YabP/YqfC"/>
</dbReference>
<comment type="caution">
    <text evidence="1">The sequence shown here is derived from an EMBL/GenBank/DDBJ whole genome shotgun (WGS) entry which is preliminary data.</text>
</comment>
<accession>A0A414JBI1</accession>
<protein>
    <recommendedName>
        <fullName evidence="3">Sporulation protein YqfC</fullName>
    </recommendedName>
</protein>
<evidence type="ECO:0008006" key="3">
    <source>
        <dbReference type="Google" id="ProtNLM"/>
    </source>
</evidence>
<sequence length="93" mass="10815">MKKEKERKNWRENLVTSLEVPGDLAMKETIVTLTGRSHAVICNYKSILRYQQEEIIVLGFRGKVAIRGKRLMIPKYTPEEMQIHGIISEIVME</sequence>
<evidence type="ECO:0000313" key="1">
    <source>
        <dbReference type="EMBL" id="RHE41915.1"/>
    </source>
</evidence>
<dbReference type="AlphaFoldDB" id="A0A414JBI1"/>
<name>A0A414JBI1_9FIRM</name>
<organism evidence="1 2">
    <name type="scientific">Blautia obeum</name>
    <dbReference type="NCBI Taxonomy" id="40520"/>
    <lineage>
        <taxon>Bacteria</taxon>
        <taxon>Bacillati</taxon>
        <taxon>Bacillota</taxon>
        <taxon>Clostridia</taxon>
        <taxon>Lachnospirales</taxon>
        <taxon>Lachnospiraceae</taxon>
        <taxon>Blautia</taxon>
    </lineage>
</organism>
<dbReference type="EMBL" id="QSKF01000001">
    <property type="protein sequence ID" value="RHE41915.1"/>
    <property type="molecule type" value="Genomic_DNA"/>
</dbReference>
<proteinExistence type="predicted"/>
<dbReference type="RefSeq" id="WP_118049911.1">
    <property type="nucleotide sequence ID" value="NZ_CABJFK010000001.1"/>
</dbReference>